<dbReference type="EMBL" id="JAARXV010000004">
    <property type="protein sequence ID" value="MBC2142477.1"/>
    <property type="molecule type" value="Genomic_DNA"/>
</dbReference>
<evidence type="ECO:0000313" key="7">
    <source>
        <dbReference type="Proteomes" id="UP000552309"/>
    </source>
</evidence>
<dbReference type="PANTHER" id="PTHR34276">
    <property type="entry name" value="MINI-RIBONUCLEASE 3"/>
    <property type="match status" value="1"/>
</dbReference>
<organism evidence="6 7">
    <name type="scientific">Listeria innocua</name>
    <dbReference type="NCBI Taxonomy" id="1642"/>
    <lineage>
        <taxon>Bacteria</taxon>
        <taxon>Bacillati</taxon>
        <taxon>Bacillota</taxon>
        <taxon>Bacilli</taxon>
        <taxon>Bacillales</taxon>
        <taxon>Listeriaceae</taxon>
        <taxon>Listeria</taxon>
    </lineage>
</organism>
<dbReference type="HAMAP" id="MF_01468">
    <property type="entry name" value="RNase_Mini_III"/>
    <property type="match status" value="1"/>
</dbReference>
<comment type="function">
    <text evidence="4">Involved in correct processing of both the 5' and 3' ends of 23S rRNA precursor. Processes 30S rRNA precursor transcript even in absence of ribonuclease 3 (Rnc); Rnc processes 30S rRNA into smaller rRNA precursors.</text>
</comment>
<dbReference type="AlphaFoldDB" id="A0AB73HC98"/>
<dbReference type="GO" id="GO:0004525">
    <property type="term" value="F:ribonuclease III activity"/>
    <property type="evidence" value="ECO:0007669"/>
    <property type="project" value="InterPro"/>
</dbReference>
<keyword evidence="2 4" id="KW-0255">Endonuclease</keyword>
<keyword evidence="4" id="KW-0694">RNA-binding</keyword>
<evidence type="ECO:0000256" key="2">
    <source>
        <dbReference type="ARBA" id="ARBA00022759"/>
    </source>
</evidence>
<dbReference type="InterPro" id="IPR008226">
    <property type="entry name" value="Mini3_fam"/>
</dbReference>
<dbReference type="InterPro" id="IPR036389">
    <property type="entry name" value="RNase_III_sf"/>
</dbReference>
<dbReference type="Proteomes" id="UP000552309">
    <property type="component" value="Unassembled WGS sequence"/>
</dbReference>
<evidence type="ECO:0000259" key="5">
    <source>
        <dbReference type="SMART" id="SM00535"/>
    </source>
</evidence>
<keyword evidence="1 4" id="KW-0540">Nuclease</keyword>
<dbReference type="SMART" id="SM00535">
    <property type="entry name" value="RIBOc"/>
    <property type="match status" value="1"/>
</dbReference>
<sequence length="141" mass="15752">MAEVKDYKQLNGLALAYMGDAVYEKFIREYLLAAGKTKPNQLHKTATKFVSAKGQAVALKAMIAEGFLTDEEDRIAKRGRNAKSYTIPKNTDPGTYSMSTSFEAVLGYLYLAGDMERLQEWMEKALEIVEKGVEITNGTRK</sequence>
<dbReference type="PANTHER" id="PTHR34276:SF1">
    <property type="entry name" value="MINI-RIBONUCLEASE 3"/>
    <property type="match status" value="1"/>
</dbReference>
<comment type="cofactor">
    <cofactor evidence="4">
        <name>Mg(2+)</name>
        <dbReference type="ChEBI" id="CHEBI:18420"/>
    </cofactor>
</comment>
<gene>
    <name evidence="4" type="primary">mrnC</name>
    <name evidence="6" type="ORF">HCA89_09150</name>
</gene>
<dbReference type="Pfam" id="PF00636">
    <property type="entry name" value="Ribonuclease_3"/>
    <property type="match status" value="1"/>
</dbReference>
<keyword evidence="4" id="KW-0690">Ribosome biogenesis</keyword>
<evidence type="ECO:0000256" key="3">
    <source>
        <dbReference type="ARBA" id="ARBA00022801"/>
    </source>
</evidence>
<dbReference type="InterPro" id="IPR000999">
    <property type="entry name" value="RNase_III_dom"/>
</dbReference>
<dbReference type="GO" id="GO:0019843">
    <property type="term" value="F:rRNA binding"/>
    <property type="evidence" value="ECO:0007669"/>
    <property type="project" value="UniProtKB-UniRule"/>
</dbReference>
<dbReference type="PIRSF" id="PIRSF005520">
    <property type="entry name" value="UCP005520"/>
    <property type="match status" value="1"/>
</dbReference>
<feature type="domain" description="RNase III" evidence="5">
    <location>
        <begin position="2"/>
        <end position="134"/>
    </location>
</feature>
<keyword evidence="4" id="KW-0698">rRNA processing</keyword>
<comment type="similarity">
    <text evidence="4">Belongs to the MrnC RNase family.</text>
</comment>
<dbReference type="GO" id="GO:0006364">
    <property type="term" value="P:rRNA processing"/>
    <property type="evidence" value="ECO:0007669"/>
    <property type="project" value="UniProtKB-UniRule"/>
</dbReference>
<dbReference type="CDD" id="cd00593">
    <property type="entry name" value="RIBOc"/>
    <property type="match status" value="1"/>
</dbReference>
<dbReference type="Gene3D" id="1.10.1520.10">
    <property type="entry name" value="Ribonuclease III domain"/>
    <property type="match status" value="1"/>
</dbReference>
<proteinExistence type="inferred from homology"/>
<feature type="active site" evidence="4">
    <location>
        <position position="20"/>
    </location>
</feature>
<evidence type="ECO:0000256" key="1">
    <source>
        <dbReference type="ARBA" id="ARBA00022722"/>
    </source>
</evidence>
<comment type="subunit">
    <text evidence="4">Homodimer.</text>
</comment>
<keyword evidence="4" id="KW-0699">rRNA-binding</keyword>
<dbReference type="GO" id="GO:0005737">
    <property type="term" value="C:cytoplasm"/>
    <property type="evidence" value="ECO:0007669"/>
    <property type="project" value="UniProtKB-SubCell"/>
</dbReference>
<comment type="subcellular location">
    <subcellularLocation>
        <location evidence="4">Cytoplasm</location>
    </subcellularLocation>
</comment>
<evidence type="ECO:0000313" key="6">
    <source>
        <dbReference type="EMBL" id="MBC2142477.1"/>
    </source>
</evidence>
<keyword evidence="3 4" id="KW-0378">Hydrolase</keyword>
<dbReference type="SUPFAM" id="SSF69065">
    <property type="entry name" value="RNase III domain-like"/>
    <property type="match status" value="1"/>
</dbReference>
<keyword evidence="4" id="KW-0460">Magnesium</keyword>
<name>A0AB73HC98_LISIO</name>
<protein>
    <recommendedName>
        <fullName evidence="4">Mini-ribonuclease 3</fullName>
        <shortName evidence="4">Mini-3</shortName>
        <shortName evidence="4">Mini-RNase 3</shortName>
        <ecNumber evidence="4">3.1.26.-</ecNumber>
    </recommendedName>
    <alternativeName>
        <fullName evidence="4">Mini-RNase III</fullName>
        <shortName evidence="4">Mini-III</shortName>
    </alternativeName>
</protein>
<accession>A0AB73HC98</accession>
<comment type="caution">
    <text evidence="6">The sequence shown here is derived from an EMBL/GenBank/DDBJ whole genome shotgun (WGS) entry which is preliminary data.</text>
</comment>
<reference evidence="6 7" key="1">
    <citation type="submission" date="2020-03" db="EMBL/GenBank/DDBJ databases">
        <title>Soil Listeria distribution.</title>
        <authorList>
            <person name="Liao J."/>
            <person name="Wiedmann M."/>
        </authorList>
    </citation>
    <scope>NUCLEOTIDE SEQUENCE [LARGE SCALE GENOMIC DNA]</scope>
    <source>
        <strain evidence="6 7">FSL L7-0297</strain>
    </source>
</reference>
<evidence type="ECO:0000256" key="4">
    <source>
        <dbReference type="HAMAP-Rule" id="MF_01468"/>
    </source>
</evidence>
<dbReference type="RefSeq" id="WP_185521280.1">
    <property type="nucleotide sequence ID" value="NZ_JAARXP010000004.1"/>
</dbReference>
<keyword evidence="4" id="KW-0963">Cytoplasm</keyword>
<dbReference type="EC" id="3.1.26.-" evidence="4"/>